<name>U5J9J1_9CAUD</name>
<evidence type="ECO:0000313" key="2">
    <source>
        <dbReference type="Proteomes" id="UP000017661"/>
    </source>
</evidence>
<sequence length="95" mass="10673">MRGTGKSDLGIGDKIIALNSHTNAGYRKGDIIEITRYSYLDDGSFMGKNLTQENCYGLDYVFIGSYIKWKTINDNDAISVFSLFGYTITIRRKGD</sequence>
<dbReference type="GeneID" id="17825293"/>
<protein>
    <submittedName>
        <fullName evidence="1">Uncharacterized protein</fullName>
    </submittedName>
</protein>
<dbReference type="EMBL" id="KC481682">
    <property type="protein sequence ID" value="AGI11888.1"/>
    <property type="molecule type" value="Genomic_DNA"/>
</dbReference>
<proteinExistence type="predicted"/>
<dbReference type="KEGG" id="vg:17825293"/>
<keyword evidence="2" id="KW-1185">Reference proteome</keyword>
<evidence type="ECO:0000313" key="1">
    <source>
        <dbReference type="EMBL" id="AGI11888.1"/>
    </source>
</evidence>
<dbReference type="Proteomes" id="UP000017661">
    <property type="component" value="Segment"/>
</dbReference>
<dbReference type="RefSeq" id="YP_008873405.1">
    <property type="nucleotide sequence ID" value="NC_023007.1"/>
</dbReference>
<accession>U5J9J1</accession>
<reference evidence="1 2" key="1">
    <citation type="journal article" date="2014" name="PLoS ONE">
        <title>Novel Giant Siphovirus from Bacillus anthracis Features Unusual Genome Characteristics.</title>
        <authorList>
            <person name="Ganz H.H."/>
            <person name="Law C."/>
            <person name="Schmuki M."/>
            <person name="Eichenseher F."/>
            <person name="Calendar R."/>
            <person name="Loessner M.J."/>
            <person name="Getz W.M."/>
            <person name="Korlach J."/>
            <person name="Beyer W."/>
            <person name="Klumpp J."/>
        </authorList>
    </citation>
    <scope>NUCLEOTIDE SEQUENCE [LARGE SCALE GENOMIC DNA]</scope>
</reference>
<organism evidence="1 2">
    <name type="scientific">Bacillus phage vB_BanS-Tsamsa</name>
    <dbReference type="NCBI Taxonomy" id="1308863"/>
    <lineage>
        <taxon>Viruses</taxon>
        <taxon>Duplodnaviria</taxon>
        <taxon>Heunggongvirae</taxon>
        <taxon>Uroviricota</taxon>
        <taxon>Caudoviricetes</taxon>
        <taxon>Joanripponvirinae</taxon>
        <taxon>Tsamsavirus</taxon>
        <taxon>Tsamsavirus tsamsa</taxon>
    </lineage>
</organism>